<gene>
    <name evidence="1" type="ORF">NKR23_g9610</name>
</gene>
<evidence type="ECO:0000313" key="1">
    <source>
        <dbReference type="EMBL" id="KAJ9136695.1"/>
    </source>
</evidence>
<dbReference type="PANTHER" id="PTHR38116">
    <property type="entry name" value="CHROMOSOME 7, WHOLE GENOME SHOTGUN SEQUENCE"/>
    <property type="match status" value="1"/>
</dbReference>
<dbReference type="AlphaFoldDB" id="A0AA38RF71"/>
<accession>A0AA38RF71</accession>
<sequence length="205" mass="22940">MDYPVRRTMLHHFAAQAATDHASGVPQPAQLPTLVKYNVFNALGRNAAALGIYCTKWLLCDSMSPFGSTGPLAASDILEALPGSTCPDSLRPTALQLTVPHRPWIDLFPLPRMRDNILLATMDTRQLNGRELCFDMVEAYGTTSAGPEDPLLLVWGEPWDPYGWEASVAFLRKWGWLLRGCREILESTNHWRELRGEMKLDFSGL</sequence>
<dbReference type="Pfam" id="PF11905">
    <property type="entry name" value="DUF3425"/>
    <property type="match status" value="1"/>
</dbReference>
<proteinExistence type="predicted"/>
<evidence type="ECO:0000313" key="2">
    <source>
        <dbReference type="Proteomes" id="UP001174694"/>
    </source>
</evidence>
<name>A0AA38RF71_9PEZI</name>
<dbReference type="PANTHER" id="PTHR38116:SF1">
    <property type="entry name" value="BZIP DOMAIN-CONTAINING PROTEIN"/>
    <property type="match status" value="1"/>
</dbReference>
<protein>
    <submittedName>
        <fullName evidence="1">Uncharacterized protein</fullName>
    </submittedName>
</protein>
<organism evidence="1 2">
    <name type="scientific">Pleurostoma richardsiae</name>
    <dbReference type="NCBI Taxonomy" id="41990"/>
    <lineage>
        <taxon>Eukaryota</taxon>
        <taxon>Fungi</taxon>
        <taxon>Dikarya</taxon>
        <taxon>Ascomycota</taxon>
        <taxon>Pezizomycotina</taxon>
        <taxon>Sordariomycetes</taxon>
        <taxon>Sordariomycetidae</taxon>
        <taxon>Calosphaeriales</taxon>
        <taxon>Pleurostomataceae</taxon>
        <taxon>Pleurostoma</taxon>
    </lineage>
</organism>
<comment type="caution">
    <text evidence="1">The sequence shown here is derived from an EMBL/GenBank/DDBJ whole genome shotgun (WGS) entry which is preliminary data.</text>
</comment>
<dbReference type="InterPro" id="IPR021833">
    <property type="entry name" value="DUF3425"/>
</dbReference>
<keyword evidence="2" id="KW-1185">Reference proteome</keyword>
<reference evidence="1" key="1">
    <citation type="submission" date="2022-07" db="EMBL/GenBank/DDBJ databases">
        <title>Fungi with potential for degradation of polypropylene.</title>
        <authorList>
            <person name="Gostincar C."/>
        </authorList>
    </citation>
    <scope>NUCLEOTIDE SEQUENCE</scope>
    <source>
        <strain evidence="1">EXF-13308</strain>
    </source>
</reference>
<dbReference type="Proteomes" id="UP001174694">
    <property type="component" value="Unassembled WGS sequence"/>
</dbReference>
<dbReference type="EMBL" id="JANBVO010000038">
    <property type="protein sequence ID" value="KAJ9136695.1"/>
    <property type="molecule type" value="Genomic_DNA"/>
</dbReference>